<dbReference type="Proteomes" id="UP000199532">
    <property type="component" value="Unassembled WGS sequence"/>
</dbReference>
<dbReference type="Gene3D" id="2.40.160.130">
    <property type="entry name" value="Capsule assembly protein Wzi"/>
    <property type="match status" value="1"/>
</dbReference>
<gene>
    <name evidence="1" type="ORF">SAMN04487995_1098</name>
</gene>
<organism evidence="1 2">
    <name type="scientific">Dyadobacter koreensis</name>
    <dbReference type="NCBI Taxonomy" id="408657"/>
    <lineage>
        <taxon>Bacteria</taxon>
        <taxon>Pseudomonadati</taxon>
        <taxon>Bacteroidota</taxon>
        <taxon>Cytophagia</taxon>
        <taxon>Cytophagales</taxon>
        <taxon>Spirosomataceae</taxon>
        <taxon>Dyadobacter</taxon>
    </lineage>
</organism>
<dbReference type="AlphaFoldDB" id="A0A1H6R7W4"/>
<proteinExistence type="predicted"/>
<dbReference type="InterPro" id="IPR038636">
    <property type="entry name" value="Wzi_sf"/>
</dbReference>
<evidence type="ECO:0000313" key="1">
    <source>
        <dbReference type="EMBL" id="SEI51901.1"/>
    </source>
</evidence>
<dbReference type="OrthoDB" id="596512at2"/>
<evidence type="ECO:0000313" key="2">
    <source>
        <dbReference type="Proteomes" id="UP000199532"/>
    </source>
</evidence>
<reference evidence="1 2" key="1">
    <citation type="submission" date="2016-10" db="EMBL/GenBank/DDBJ databases">
        <authorList>
            <person name="de Groot N.N."/>
        </authorList>
    </citation>
    <scope>NUCLEOTIDE SEQUENCE [LARGE SCALE GENOMIC DNA]</scope>
    <source>
        <strain evidence="1 2">DSM 19938</strain>
    </source>
</reference>
<dbReference type="EMBL" id="FNXY01000002">
    <property type="protein sequence ID" value="SEI51901.1"/>
    <property type="molecule type" value="Genomic_DNA"/>
</dbReference>
<sequence>MLVSNHIIRVFFFSIFTLLTLKLRAQDSTITYKAGLLVASSNDQTPFWLHANKSGMIPLNGTFANGQFALNKIYNPSNPRAFQWSAGVELITNYGNKADVFFTDLFVAGKAGPVELMVGQKKNMTGLVDSLMTSGSLAVSGNSRPMPRVQISIPDFFPLAFTNDFLAVKASYSDGILDGSRIVYGSTDYVSSTYLHQKSFYLRIGNHRNKINILTGFNHQAIWGGEDQIMPVYNLTRSKAYWHVITGKTLDYKKIGTHFGTIDLAATYKDRNWNYYIYRQNIYETGSLFKINNFSDGLNGIKIQRNSQIYKSGNHFIINSFLVEFLSTQNQTNTNPDFGLLIFEKGNYFNSLIYSNGWSYKNRGIGTPLSPSKNLTNENLPKSGTEFTNNNRITAVHSGVSASWLNTVITVRATYSVNKGTYISPFSNNSNQVSLGLNAEKRIKQLNYTTVTAGLYSDFGKLYPNATSFTIGVRRSGYIN</sequence>
<protein>
    <submittedName>
        <fullName evidence="1">Capsule assembly protein Wzi</fullName>
    </submittedName>
</protein>
<dbReference type="STRING" id="408657.SAMN04487995_1098"/>
<name>A0A1H6R7W4_9BACT</name>
<accession>A0A1H6R7W4</accession>
<keyword evidence="2" id="KW-1185">Reference proteome</keyword>